<gene>
    <name evidence="2" type="ORF">NQU55_25310</name>
</gene>
<accession>A0A9X2LKM2</accession>
<proteinExistence type="predicted"/>
<evidence type="ECO:0000313" key="2">
    <source>
        <dbReference type="EMBL" id="MCQ8773059.1"/>
    </source>
</evidence>
<comment type="caution">
    <text evidence="2">The sequence shown here is derived from an EMBL/GenBank/DDBJ whole genome shotgun (WGS) entry which is preliminary data.</text>
</comment>
<feature type="compositionally biased region" description="Basic and acidic residues" evidence="1">
    <location>
        <begin position="73"/>
        <end position="83"/>
    </location>
</feature>
<dbReference type="RefSeq" id="WP_256791190.1">
    <property type="nucleotide sequence ID" value="NZ_JANIID010000027.1"/>
</dbReference>
<dbReference type="AlphaFoldDB" id="A0A9X2LKM2"/>
<feature type="region of interest" description="Disordered" evidence="1">
    <location>
        <begin position="53"/>
        <end position="86"/>
    </location>
</feature>
<protein>
    <submittedName>
        <fullName evidence="2">Uncharacterized protein</fullName>
    </submittedName>
</protein>
<evidence type="ECO:0000256" key="1">
    <source>
        <dbReference type="SAM" id="MobiDB-lite"/>
    </source>
</evidence>
<dbReference type="Proteomes" id="UP001142374">
    <property type="component" value="Unassembled WGS sequence"/>
</dbReference>
<dbReference type="EMBL" id="JANIID010000027">
    <property type="protein sequence ID" value="MCQ8773059.1"/>
    <property type="molecule type" value="Genomic_DNA"/>
</dbReference>
<name>A0A9X2LKM2_9ACTN</name>
<keyword evidence="3" id="KW-1185">Reference proteome</keyword>
<sequence length="146" mass="16738">MREISDTELAAFLAHEALLAIRVLARRAKMSPHENSSAEVIEQINELAEFCSDMQAAATPRPRRPSRGRPIPSRREQAMHDRPMIYPWNAAGEERRAWILGRIDEAGYQWTPPPALPAPRKDMPPLSLRQRLSLRFGWPVKARKPR</sequence>
<organism evidence="2 3">
    <name type="scientific">Streptomyces telluris</name>
    <dbReference type="NCBI Taxonomy" id="2720021"/>
    <lineage>
        <taxon>Bacteria</taxon>
        <taxon>Bacillati</taxon>
        <taxon>Actinomycetota</taxon>
        <taxon>Actinomycetes</taxon>
        <taxon>Kitasatosporales</taxon>
        <taxon>Streptomycetaceae</taxon>
        <taxon>Streptomyces</taxon>
    </lineage>
</organism>
<reference evidence="2" key="1">
    <citation type="submission" date="2022-06" db="EMBL/GenBank/DDBJ databases">
        <title>WGS of actinobacteria.</title>
        <authorList>
            <person name="Thawai C."/>
        </authorList>
    </citation>
    <scope>NUCLEOTIDE SEQUENCE</scope>
    <source>
        <strain evidence="2">AA8</strain>
    </source>
</reference>
<evidence type="ECO:0000313" key="3">
    <source>
        <dbReference type="Proteomes" id="UP001142374"/>
    </source>
</evidence>